<gene>
    <name evidence="1" type="ORF">GYMLUDRAFT_181423</name>
</gene>
<dbReference type="HOGENOM" id="CLU_165631_0_0_1"/>
<evidence type="ECO:0000313" key="1">
    <source>
        <dbReference type="EMBL" id="KIK51442.1"/>
    </source>
</evidence>
<dbReference type="OrthoDB" id="3254233at2759"/>
<evidence type="ECO:0000313" key="2">
    <source>
        <dbReference type="Proteomes" id="UP000053593"/>
    </source>
</evidence>
<name>A0A0D0C165_9AGAR</name>
<accession>A0A0D0C165</accession>
<protein>
    <submittedName>
        <fullName evidence="1">Uncharacterized protein</fullName>
    </submittedName>
</protein>
<keyword evidence="2" id="KW-1185">Reference proteome</keyword>
<dbReference type="EMBL" id="KN834863">
    <property type="protein sequence ID" value="KIK51442.1"/>
    <property type="molecule type" value="Genomic_DNA"/>
</dbReference>
<organism evidence="1 2">
    <name type="scientific">Collybiopsis luxurians FD-317 M1</name>
    <dbReference type="NCBI Taxonomy" id="944289"/>
    <lineage>
        <taxon>Eukaryota</taxon>
        <taxon>Fungi</taxon>
        <taxon>Dikarya</taxon>
        <taxon>Basidiomycota</taxon>
        <taxon>Agaricomycotina</taxon>
        <taxon>Agaricomycetes</taxon>
        <taxon>Agaricomycetidae</taxon>
        <taxon>Agaricales</taxon>
        <taxon>Marasmiineae</taxon>
        <taxon>Omphalotaceae</taxon>
        <taxon>Collybiopsis</taxon>
        <taxon>Collybiopsis luxurians</taxon>
    </lineage>
</organism>
<dbReference type="Proteomes" id="UP000053593">
    <property type="component" value="Unassembled WGS sequence"/>
</dbReference>
<reference evidence="1 2" key="1">
    <citation type="submission" date="2014-04" db="EMBL/GenBank/DDBJ databases">
        <title>Evolutionary Origins and Diversification of the Mycorrhizal Mutualists.</title>
        <authorList>
            <consortium name="DOE Joint Genome Institute"/>
            <consortium name="Mycorrhizal Genomics Consortium"/>
            <person name="Kohler A."/>
            <person name="Kuo A."/>
            <person name="Nagy L.G."/>
            <person name="Floudas D."/>
            <person name="Copeland A."/>
            <person name="Barry K.W."/>
            <person name="Cichocki N."/>
            <person name="Veneault-Fourrey C."/>
            <person name="LaButti K."/>
            <person name="Lindquist E.A."/>
            <person name="Lipzen A."/>
            <person name="Lundell T."/>
            <person name="Morin E."/>
            <person name="Murat C."/>
            <person name="Riley R."/>
            <person name="Ohm R."/>
            <person name="Sun H."/>
            <person name="Tunlid A."/>
            <person name="Henrissat B."/>
            <person name="Grigoriev I.V."/>
            <person name="Hibbett D.S."/>
            <person name="Martin F."/>
        </authorList>
    </citation>
    <scope>NUCLEOTIDE SEQUENCE [LARGE SCALE GENOMIC DNA]</scope>
    <source>
        <strain evidence="1 2">FD-317 M1</strain>
    </source>
</reference>
<proteinExistence type="predicted"/>
<sequence>PLPRPPSKEFQNSVVVKTIHENLDLFAVPHIINIDHFESLLQCHPNQPFIKSVLLGLKEGFWPSTDMKFNHNYPTTWDSLWSLHLLLQRMRFH</sequence>
<feature type="non-terminal residue" evidence="1">
    <location>
        <position position="1"/>
    </location>
</feature>
<dbReference type="AlphaFoldDB" id="A0A0D0C165"/>